<accession>A0A8J5HMD6</accession>
<feature type="region of interest" description="Disordered" evidence="1">
    <location>
        <begin position="158"/>
        <end position="184"/>
    </location>
</feature>
<protein>
    <submittedName>
        <fullName evidence="3">Uncharacterized protein</fullName>
    </submittedName>
</protein>
<dbReference type="PANTHER" id="PTHR37771">
    <property type="entry name" value="OS02G0593400 PROTEIN"/>
    <property type="match status" value="1"/>
</dbReference>
<comment type="caution">
    <text evidence="3">The sequence shown here is derived from an EMBL/GenBank/DDBJ whole genome shotgun (WGS) entry which is preliminary data.</text>
</comment>
<proteinExistence type="predicted"/>
<organism evidence="3 4">
    <name type="scientific">Zingiber officinale</name>
    <name type="common">Ginger</name>
    <name type="synonym">Amomum zingiber</name>
    <dbReference type="NCBI Taxonomy" id="94328"/>
    <lineage>
        <taxon>Eukaryota</taxon>
        <taxon>Viridiplantae</taxon>
        <taxon>Streptophyta</taxon>
        <taxon>Embryophyta</taxon>
        <taxon>Tracheophyta</taxon>
        <taxon>Spermatophyta</taxon>
        <taxon>Magnoliopsida</taxon>
        <taxon>Liliopsida</taxon>
        <taxon>Zingiberales</taxon>
        <taxon>Zingiberaceae</taxon>
        <taxon>Zingiber</taxon>
    </lineage>
</organism>
<reference evidence="3 4" key="1">
    <citation type="submission" date="2020-08" db="EMBL/GenBank/DDBJ databases">
        <title>Plant Genome Project.</title>
        <authorList>
            <person name="Zhang R.-G."/>
        </authorList>
    </citation>
    <scope>NUCLEOTIDE SEQUENCE [LARGE SCALE GENOMIC DNA]</scope>
    <source>
        <tissue evidence="3">Rhizome</tissue>
    </source>
</reference>
<keyword evidence="2" id="KW-1133">Transmembrane helix</keyword>
<dbReference type="EMBL" id="JACMSC010000003">
    <property type="protein sequence ID" value="KAG6528494.1"/>
    <property type="molecule type" value="Genomic_DNA"/>
</dbReference>
<gene>
    <name evidence="3" type="ORF">ZIOFF_010669</name>
</gene>
<feature type="transmembrane region" description="Helical" evidence="2">
    <location>
        <begin position="47"/>
        <end position="68"/>
    </location>
</feature>
<dbReference type="Proteomes" id="UP000734854">
    <property type="component" value="Unassembled WGS sequence"/>
</dbReference>
<evidence type="ECO:0000313" key="4">
    <source>
        <dbReference type="Proteomes" id="UP000734854"/>
    </source>
</evidence>
<dbReference type="AlphaFoldDB" id="A0A8J5HMD6"/>
<name>A0A8J5HMD6_ZINOF</name>
<evidence type="ECO:0000256" key="1">
    <source>
        <dbReference type="SAM" id="MobiDB-lite"/>
    </source>
</evidence>
<keyword evidence="4" id="KW-1185">Reference proteome</keyword>
<keyword evidence="2" id="KW-0812">Transmembrane</keyword>
<evidence type="ECO:0000313" key="3">
    <source>
        <dbReference type="EMBL" id="KAG6528494.1"/>
    </source>
</evidence>
<feature type="compositionally biased region" description="Acidic residues" evidence="1">
    <location>
        <begin position="160"/>
        <end position="184"/>
    </location>
</feature>
<sequence length="184" mass="20553">MLQFPAFMGQMTSPPLIPTSTLLPVAAHAHSDDESLAVLEAELEEKAIFPIFMLPPIISFFLSLRFAVGYPFNMQTTYYHQPMGSRIASIVPFIDEIREFFLEISSINVVKKKKRYSSSYDLLICLTLHLSSSQLSEIRKGDVNQSVIGKKVVDNKEELEAGAEDDDVDNVGDSEGDEFEQETG</sequence>
<evidence type="ECO:0000256" key="2">
    <source>
        <dbReference type="SAM" id="Phobius"/>
    </source>
</evidence>
<dbReference type="PANTHER" id="PTHR37771:SF2">
    <property type="entry name" value="OS02G0593400 PROTEIN"/>
    <property type="match status" value="1"/>
</dbReference>
<keyword evidence="2" id="KW-0472">Membrane</keyword>